<evidence type="ECO:0000256" key="1">
    <source>
        <dbReference type="PROSITE-ProRule" id="PRU00169"/>
    </source>
</evidence>
<dbReference type="PROSITE" id="PS50110">
    <property type="entry name" value="RESPONSE_REGULATORY"/>
    <property type="match status" value="1"/>
</dbReference>
<evidence type="ECO:0000259" key="2">
    <source>
        <dbReference type="PROSITE" id="PS50110"/>
    </source>
</evidence>
<comment type="caution">
    <text evidence="3">The sequence shown here is derived from an EMBL/GenBank/DDBJ whole genome shotgun (WGS) entry which is preliminary data.</text>
</comment>
<evidence type="ECO:0000313" key="3">
    <source>
        <dbReference type="EMBL" id="MDP2524312.1"/>
    </source>
</evidence>
<sequence length="152" mass="17399">MNNILVADDEPQKIADVIELLSSIIKADFTESNCFDSTINDIMNNTYDLIILDMSLPTFSGKQEDRGRMRALGGKDILEIMDYEDIKTPVIIFTQFDVFGRNKDIISLNDIHSEISKNFSDFYLGSVMYDSRSSEWKRELIDLLPEGLRSDN</sequence>
<dbReference type="Gene3D" id="3.40.50.2300">
    <property type="match status" value="1"/>
</dbReference>
<gene>
    <name evidence="3" type="ORF">Q8W30_17240</name>
</gene>
<dbReference type="Proteomes" id="UP001177341">
    <property type="component" value="Unassembled WGS sequence"/>
</dbReference>
<accession>A0ABT9EZU8</accession>
<dbReference type="RefSeq" id="WP_305451213.1">
    <property type="nucleotide sequence ID" value="NZ_JAUYVO010000018.1"/>
</dbReference>
<dbReference type="SUPFAM" id="SSF52172">
    <property type="entry name" value="CheY-like"/>
    <property type="match status" value="1"/>
</dbReference>
<keyword evidence="1" id="KW-0597">Phosphoprotein</keyword>
<protein>
    <recommendedName>
        <fullName evidence="2">Response regulatory domain-containing protein</fullName>
    </recommendedName>
</protein>
<proteinExistence type="predicted"/>
<dbReference type="InterPro" id="IPR001789">
    <property type="entry name" value="Sig_transdc_resp-reg_receiver"/>
</dbReference>
<name>A0ABT9EZU8_9GAMM</name>
<feature type="modified residue" description="4-aspartylphosphate" evidence="1">
    <location>
        <position position="53"/>
    </location>
</feature>
<dbReference type="EMBL" id="JAUYVO010000018">
    <property type="protein sequence ID" value="MDP2524312.1"/>
    <property type="molecule type" value="Genomic_DNA"/>
</dbReference>
<evidence type="ECO:0000313" key="4">
    <source>
        <dbReference type="Proteomes" id="UP001177341"/>
    </source>
</evidence>
<organism evidence="3 4">
    <name type="scientific">Neptunomonas phycophila</name>
    <dbReference type="NCBI Taxonomy" id="1572645"/>
    <lineage>
        <taxon>Bacteria</taxon>
        <taxon>Pseudomonadati</taxon>
        <taxon>Pseudomonadota</taxon>
        <taxon>Gammaproteobacteria</taxon>
        <taxon>Oceanospirillales</taxon>
        <taxon>Oceanospirillaceae</taxon>
        <taxon>Neptunomonas</taxon>
    </lineage>
</organism>
<keyword evidence="4" id="KW-1185">Reference proteome</keyword>
<reference evidence="3" key="1">
    <citation type="submission" date="2023-07" db="EMBL/GenBank/DDBJ databases">
        <title>Genome content predicts the carbon catabolic preferences of heterotrophic bacteria.</title>
        <authorList>
            <person name="Gralka M."/>
        </authorList>
    </citation>
    <scope>NUCLEOTIDE SEQUENCE</scope>
    <source>
        <strain evidence="3">5G01</strain>
    </source>
</reference>
<feature type="domain" description="Response regulatory" evidence="2">
    <location>
        <begin position="3"/>
        <end position="132"/>
    </location>
</feature>
<dbReference type="InterPro" id="IPR011006">
    <property type="entry name" value="CheY-like_superfamily"/>
</dbReference>